<evidence type="ECO:0000313" key="3">
    <source>
        <dbReference type="Proteomes" id="UP000007431"/>
    </source>
</evidence>
<dbReference type="InParanoid" id="D8QEU2"/>
<keyword evidence="3" id="KW-1185">Reference proteome</keyword>
<evidence type="ECO:0000313" key="2">
    <source>
        <dbReference type="EMBL" id="EFI94230.1"/>
    </source>
</evidence>
<organism evidence="3">
    <name type="scientific">Schizophyllum commune (strain H4-8 / FGSC 9210)</name>
    <name type="common">Split gill fungus</name>
    <dbReference type="NCBI Taxonomy" id="578458"/>
    <lineage>
        <taxon>Eukaryota</taxon>
        <taxon>Fungi</taxon>
        <taxon>Dikarya</taxon>
        <taxon>Basidiomycota</taxon>
        <taxon>Agaricomycotina</taxon>
        <taxon>Agaricomycetes</taxon>
        <taxon>Agaricomycetidae</taxon>
        <taxon>Agaricales</taxon>
        <taxon>Schizophyllaceae</taxon>
        <taxon>Schizophyllum</taxon>
    </lineage>
</organism>
<proteinExistence type="predicted"/>
<sequence length="129" mass="13290">MGGSKVATSDSRSACCVAQACGASVRSGKFDAQGPQSSDTSRRPSGCLKCRGGVHGLCQSRAVAWMIDGLSRGALTGLSIHPSLASSFMAPSSSSRRTLGMTPIHASPHFARGASQSFSVVSTSLQRRM</sequence>
<name>D8QEU2_SCHCM</name>
<protein>
    <submittedName>
        <fullName evidence="2">Expressed protein</fullName>
    </submittedName>
</protein>
<evidence type="ECO:0000256" key="1">
    <source>
        <dbReference type="SAM" id="MobiDB-lite"/>
    </source>
</evidence>
<gene>
    <name evidence="2" type="ORF">SCHCODRAFT_12022</name>
</gene>
<dbReference type="Proteomes" id="UP000007431">
    <property type="component" value="Unassembled WGS sequence"/>
</dbReference>
<dbReference type="EMBL" id="GL377310">
    <property type="protein sequence ID" value="EFI94230.1"/>
    <property type="molecule type" value="Genomic_DNA"/>
</dbReference>
<accession>D8QEU2</accession>
<dbReference type="VEuPathDB" id="FungiDB:SCHCODRAFT_02670817"/>
<feature type="region of interest" description="Disordered" evidence="1">
    <location>
        <begin position="26"/>
        <end position="45"/>
    </location>
</feature>
<dbReference type="AlphaFoldDB" id="D8QEU2"/>
<reference evidence="2 3" key="1">
    <citation type="journal article" date="2010" name="Nat. Biotechnol.">
        <title>Genome sequence of the model mushroom Schizophyllum commune.</title>
        <authorList>
            <person name="Ohm R.A."/>
            <person name="de Jong J.F."/>
            <person name="Lugones L.G."/>
            <person name="Aerts A."/>
            <person name="Kothe E."/>
            <person name="Stajich J.E."/>
            <person name="de Vries R.P."/>
            <person name="Record E."/>
            <person name="Levasseur A."/>
            <person name="Baker S.E."/>
            <person name="Bartholomew K.A."/>
            <person name="Coutinho P.M."/>
            <person name="Erdmann S."/>
            <person name="Fowler T.J."/>
            <person name="Gathman A.C."/>
            <person name="Lombard V."/>
            <person name="Henrissat B."/>
            <person name="Knabe N."/>
            <person name="Kuees U."/>
            <person name="Lilly W.W."/>
            <person name="Lindquist E."/>
            <person name="Lucas S."/>
            <person name="Magnuson J.K."/>
            <person name="Piumi F."/>
            <person name="Raudaskoski M."/>
            <person name="Salamov A."/>
            <person name="Schmutz J."/>
            <person name="Schwarze F.W.M.R."/>
            <person name="vanKuyk P.A."/>
            <person name="Horton J.S."/>
            <person name="Grigoriev I.V."/>
            <person name="Woesten H.A.B."/>
        </authorList>
    </citation>
    <scope>NUCLEOTIDE SEQUENCE [LARGE SCALE GENOMIC DNA]</scope>
    <source>
        <strain evidence="3">H4-8 / FGSC 9210</strain>
    </source>
</reference>
<dbReference type="HOGENOM" id="CLU_1950066_0_0_1"/>